<accession>A0A382TNC3</accession>
<organism evidence="1">
    <name type="scientific">marine metagenome</name>
    <dbReference type="NCBI Taxonomy" id="408172"/>
    <lineage>
        <taxon>unclassified sequences</taxon>
        <taxon>metagenomes</taxon>
        <taxon>ecological metagenomes</taxon>
    </lineage>
</organism>
<feature type="non-terminal residue" evidence="1">
    <location>
        <position position="1"/>
    </location>
</feature>
<dbReference type="InterPro" id="IPR054333">
    <property type="entry name" value="REase-ARP-assoc"/>
</dbReference>
<name>A0A382TNC3_9ZZZZ</name>
<proteinExistence type="predicted"/>
<dbReference type="Pfam" id="PF22558">
    <property type="entry name" value="REase-ARP"/>
    <property type="match status" value="1"/>
</dbReference>
<evidence type="ECO:0000313" key="1">
    <source>
        <dbReference type="EMBL" id="SVD23589.1"/>
    </source>
</evidence>
<gene>
    <name evidence="1" type="ORF">METZ01_LOCUS376443</name>
</gene>
<dbReference type="EMBL" id="UINC01137945">
    <property type="protein sequence ID" value="SVD23589.1"/>
    <property type="molecule type" value="Genomic_DNA"/>
</dbReference>
<protein>
    <submittedName>
        <fullName evidence="1">Uncharacterized protein</fullName>
    </submittedName>
</protein>
<reference evidence="1" key="1">
    <citation type="submission" date="2018-05" db="EMBL/GenBank/DDBJ databases">
        <authorList>
            <person name="Lanie J.A."/>
            <person name="Ng W.-L."/>
            <person name="Kazmierczak K.M."/>
            <person name="Andrzejewski T.M."/>
            <person name="Davidsen T.M."/>
            <person name="Wayne K.J."/>
            <person name="Tettelin H."/>
            <person name="Glass J.I."/>
            <person name="Rusch D."/>
            <person name="Podicherti R."/>
            <person name="Tsui H.-C.T."/>
            <person name="Winkler M.E."/>
        </authorList>
    </citation>
    <scope>NUCLEOTIDE SEQUENCE</scope>
</reference>
<sequence length="295" mass="35561">NKYIKQNQSRDNLNKKQKQFFKNHLTDNKDYLLDLSENLFVPFHNRKDEDYLAFKRGKGKELEEKLRAPHSSAALCVNFFKYWKENDPVGFYKILWETINKRELGPEEEWGEVEYEFEAEHLFGRDESMHTGRPGYIDLEIRTRDGLELIHVESKFTEEFHLIKRYQENDLSAGKIHNRNAYRKLFKEYFVCEPDDLMNGSELSKNYQLAQRILFIVENTDDHYAGYPSGIVLFLYYDYEGFDKTLLDFPSIINELHRDDFKICSYQHLFESLKNSFLCNSKNQEWFTYIDRRYF</sequence>
<dbReference type="AlphaFoldDB" id="A0A382TNC3"/>